<feature type="transmembrane region" description="Helical" evidence="5">
    <location>
        <begin position="52"/>
        <end position="77"/>
    </location>
</feature>
<evidence type="ECO:0000256" key="5">
    <source>
        <dbReference type="SAM" id="Phobius"/>
    </source>
</evidence>
<dbReference type="PANTHER" id="PTHR46641:SF18">
    <property type="entry name" value="G-PROTEIN COUPLED RECEPTORS FAMILY 1 PROFILE DOMAIN-CONTAINING PROTEIN"/>
    <property type="match status" value="1"/>
</dbReference>
<evidence type="ECO:0000313" key="9">
    <source>
        <dbReference type="Proteomes" id="UP000663854"/>
    </source>
</evidence>
<dbReference type="EMBL" id="CAJNOL010002620">
    <property type="protein sequence ID" value="CAF1516937.1"/>
    <property type="molecule type" value="Genomic_DNA"/>
</dbReference>
<organism evidence="7 9">
    <name type="scientific">Rotaria sordida</name>
    <dbReference type="NCBI Taxonomy" id="392033"/>
    <lineage>
        <taxon>Eukaryota</taxon>
        <taxon>Metazoa</taxon>
        <taxon>Spiralia</taxon>
        <taxon>Gnathifera</taxon>
        <taxon>Rotifera</taxon>
        <taxon>Eurotatoria</taxon>
        <taxon>Bdelloidea</taxon>
        <taxon>Philodinida</taxon>
        <taxon>Philodinidae</taxon>
        <taxon>Rotaria</taxon>
    </lineage>
</organism>
<evidence type="ECO:0000259" key="6">
    <source>
        <dbReference type="PROSITE" id="PS50262"/>
    </source>
</evidence>
<feature type="domain" description="G-protein coupled receptors family 1 profile" evidence="6">
    <location>
        <begin position="32"/>
        <end position="293"/>
    </location>
</feature>
<keyword evidence="4 5" id="KW-0472">Membrane</keyword>
<dbReference type="PROSITE" id="PS50262">
    <property type="entry name" value="G_PROTEIN_RECEP_F1_2"/>
    <property type="match status" value="1"/>
</dbReference>
<evidence type="ECO:0000313" key="10">
    <source>
        <dbReference type="Proteomes" id="UP000663870"/>
    </source>
</evidence>
<evidence type="ECO:0000313" key="8">
    <source>
        <dbReference type="EMBL" id="CAF1516937.1"/>
    </source>
</evidence>
<keyword evidence="2 5" id="KW-0812">Transmembrane</keyword>
<evidence type="ECO:0000256" key="2">
    <source>
        <dbReference type="ARBA" id="ARBA00022692"/>
    </source>
</evidence>
<evidence type="ECO:0000313" key="7">
    <source>
        <dbReference type="EMBL" id="CAF1234969.1"/>
    </source>
</evidence>
<gene>
    <name evidence="8" type="ORF">JXQ802_LOCUS41335</name>
    <name evidence="7" type="ORF">PYM288_LOCUS26579</name>
</gene>
<keyword evidence="10" id="KW-1185">Reference proteome</keyword>
<feature type="transmembrane region" description="Helical" evidence="5">
    <location>
        <begin position="97"/>
        <end position="118"/>
    </location>
</feature>
<dbReference type="AlphaFoldDB" id="A0A814YV76"/>
<comment type="subcellular location">
    <subcellularLocation>
        <location evidence="1">Membrane</location>
    </subcellularLocation>
</comment>
<feature type="transmembrane region" description="Helical" evidence="5">
    <location>
        <begin position="234"/>
        <end position="254"/>
    </location>
</feature>
<dbReference type="PANTHER" id="PTHR46641">
    <property type="entry name" value="FMRFAMIDE RECEPTOR-RELATED"/>
    <property type="match status" value="1"/>
</dbReference>
<keyword evidence="3 5" id="KW-1133">Transmembrane helix</keyword>
<dbReference type="Proteomes" id="UP000663854">
    <property type="component" value="Unassembled WGS sequence"/>
</dbReference>
<sequence>MSSSDMTIIYQMATINLFKIDGSIILILGNLGGILNLCVFTQKSLRQKPGSIYFIAFCISNFLVLWFGLFPFTFSYIFNIDLSISHLIYCRFRTYTLNVSIILPESYLILGSIDRILITSRNALIRQRSTYHLAFLSISIITMIWLLFYIPIWFYTEIQSPVPGVKICFFNPGFYALFMSYSTMFIVGILPPLLMTIFGFITWKNLQRIRIYPITSDHNTTNLSSRDHQLTRMLLLEICIAIIFSLSGSILYIYTQVTANINTSLEHQALNYFLLSFSVNLVFIRACLSSYSNFIISKVFRKNCRKILVKYFLSYCHQRFNEINTLQITARGTILRMRPITTMN</sequence>
<dbReference type="Proteomes" id="UP000663870">
    <property type="component" value="Unassembled WGS sequence"/>
</dbReference>
<dbReference type="SUPFAM" id="SSF81321">
    <property type="entry name" value="Family A G protein-coupled receptor-like"/>
    <property type="match status" value="1"/>
</dbReference>
<feature type="transmembrane region" description="Helical" evidence="5">
    <location>
        <begin position="130"/>
        <end position="154"/>
    </location>
</feature>
<dbReference type="GO" id="GO:0016020">
    <property type="term" value="C:membrane"/>
    <property type="evidence" value="ECO:0007669"/>
    <property type="project" value="UniProtKB-SubCell"/>
</dbReference>
<dbReference type="InterPro" id="IPR052954">
    <property type="entry name" value="GPCR-Ligand_Int"/>
</dbReference>
<comment type="caution">
    <text evidence="7">The sequence shown here is derived from an EMBL/GenBank/DDBJ whole genome shotgun (WGS) entry which is preliminary data.</text>
</comment>
<evidence type="ECO:0000256" key="1">
    <source>
        <dbReference type="ARBA" id="ARBA00004370"/>
    </source>
</evidence>
<evidence type="ECO:0000256" key="4">
    <source>
        <dbReference type="ARBA" id="ARBA00023136"/>
    </source>
</evidence>
<dbReference type="Gene3D" id="1.20.1070.10">
    <property type="entry name" value="Rhodopsin 7-helix transmembrane proteins"/>
    <property type="match status" value="1"/>
</dbReference>
<feature type="transmembrane region" description="Helical" evidence="5">
    <location>
        <begin position="20"/>
        <end position="40"/>
    </location>
</feature>
<name>A0A814YV76_9BILA</name>
<accession>A0A814YV76</accession>
<dbReference type="InterPro" id="IPR017452">
    <property type="entry name" value="GPCR_Rhodpsn_7TM"/>
</dbReference>
<evidence type="ECO:0000256" key="3">
    <source>
        <dbReference type="ARBA" id="ARBA00022989"/>
    </source>
</evidence>
<protein>
    <recommendedName>
        <fullName evidence="6">G-protein coupled receptors family 1 profile domain-containing protein</fullName>
    </recommendedName>
</protein>
<reference evidence="7" key="1">
    <citation type="submission" date="2021-02" db="EMBL/GenBank/DDBJ databases">
        <authorList>
            <person name="Nowell W R."/>
        </authorList>
    </citation>
    <scope>NUCLEOTIDE SEQUENCE</scope>
</reference>
<proteinExistence type="predicted"/>
<feature type="transmembrane region" description="Helical" evidence="5">
    <location>
        <begin position="274"/>
        <end position="296"/>
    </location>
</feature>
<dbReference type="EMBL" id="CAJNOH010001610">
    <property type="protein sequence ID" value="CAF1234969.1"/>
    <property type="molecule type" value="Genomic_DNA"/>
</dbReference>
<feature type="transmembrane region" description="Helical" evidence="5">
    <location>
        <begin position="174"/>
        <end position="201"/>
    </location>
</feature>